<dbReference type="AlphaFoldDB" id="A0A1J7IBV7"/>
<evidence type="ECO:0000259" key="4">
    <source>
        <dbReference type="Pfam" id="PF18565"/>
    </source>
</evidence>
<evidence type="ECO:0000256" key="1">
    <source>
        <dbReference type="ARBA" id="ARBA00007401"/>
    </source>
</evidence>
<dbReference type="OrthoDB" id="408532at2759"/>
<feature type="domain" description="Glycoside hydrolase family 2" evidence="4">
    <location>
        <begin position="11"/>
        <end position="113"/>
    </location>
</feature>
<evidence type="ECO:0000256" key="2">
    <source>
        <dbReference type="ARBA" id="ARBA00022801"/>
    </source>
</evidence>
<dbReference type="InterPro" id="IPR013783">
    <property type="entry name" value="Ig-like_fold"/>
</dbReference>
<dbReference type="Proteomes" id="UP000182658">
    <property type="component" value="Unassembled WGS sequence"/>
</dbReference>
<accession>A0A1J7IBV7</accession>
<dbReference type="PANTHER" id="PTHR42732">
    <property type="entry name" value="BETA-GALACTOSIDASE"/>
    <property type="match status" value="1"/>
</dbReference>
<dbReference type="Gene3D" id="2.60.40.10">
    <property type="entry name" value="Immunoglobulins"/>
    <property type="match status" value="1"/>
</dbReference>
<dbReference type="EMBL" id="KV875102">
    <property type="protein sequence ID" value="OIW24942.1"/>
    <property type="molecule type" value="Genomic_DNA"/>
</dbReference>
<comment type="similarity">
    <text evidence="1">Belongs to the glycosyl hydrolase 2 family.</text>
</comment>
<evidence type="ECO:0000313" key="5">
    <source>
        <dbReference type="EMBL" id="OIW24942.1"/>
    </source>
</evidence>
<dbReference type="InParanoid" id="A0A1J7IBV7"/>
<dbReference type="InterPro" id="IPR051913">
    <property type="entry name" value="GH2_Domain-Containing"/>
</dbReference>
<protein>
    <recommendedName>
        <fullName evidence="4">Glycoside hydrolase family 2 domain-containing protein</fullName>
    </recommendedName>
</protein>
<dbReference type="InterPro" id="IPR040605">
    <property type="entry name" value="Glyco_hydro2_dom5"/>
</dbReference>
<organism evidence="5 6">
    <name type="scientific">Coniochaeta ligniaria NRRL 30616</name>
    <dbReference type="NCBI Taxonomy" id="1408157"/>
    <lineage>
        <taxon>Eukaryota</taxon>
        <taxon>Fungi</taxon>
        <taxon>Dikarya</taxon>
        <taxon>Ascomycota</taxon>
        <taxon>Pezizomycotina</taxon>
        <taxon>Sordariomycetes</taxon>
        <taxon>Sordariomycetidae</taxon>
        <taxon>Coniochaetales</taxon>
        <taxon>Coniochaetaceae</taxon>
        <taxon>Coniochaeta</taxon>
    </lineage>
</organism>
<dbReference type="STRING" id="1408157.A0A1J7IBV7"/>
<keyword evidence="2" id="KW-0378">Hydrolase</keyword>
<keyword evidence="3" id="KW-0326">Glycosidase</keyword>
<keyword evidence="6" id="KW-1185">Reference proteome</keyword>
<reference evidence="5 6" key="1">
    <citation type="submission" date="2016-10" db="EMBL/GenBank/DDBJ databases">
        <title>Draft genome sequence of Coniochaeta ligniaria NRRL30616, a lignocellulolytic fungus for bioabatement of inhibitors in plant biomass hydrolysates.</title>
        <authorList>
            <consortium name="DOE Joint Genome Institute"/>
            <person name="Jimenez D.J."/>
            <person name="Hector R.E."/>
            <person name="Riley R."/>
            <person name="Sun H."/>
            <person name="Grigoriev I.V."/>
            <person name="Van Elsas J.D."/>
            <person name="Nichols N.N."/>
        </authorList>
    </citation>
    <scope>NUCLEOTIDE SEQUENCE [LARGE SCALE GENOMIC DNA]</scope>
    <source>
        <strain evidence="5 6">NRRL 30616</strain>
    </source>
</reference>
<dbReference type="SUPFAM" id="SSF49373">
    <property type="entry name" value="Invasin/intimin cell-adhesion fragments"/>
    <property type="match status" value="1"/>
</dbReference>
<dbReference type="GO" id="GO:0016798">
    <property type="term" value="F:hydrolase activity, acting on glycosyl bonds"/>
    <property type="evidence" value="ECO:0007669"/>
    <property type="project" value="UniProtKB-KW"/>
</dbReference>
<sequence length="118" mass="12454">MVRTTGPPAKIRLTADRKTIDADGYDLSFVTVEVVDSRGDLVRQADNSVTFSYCGAGTIGATDNGFQADFTVFPSLQRNVSSGKAIAIVQSKLGKSGKITIKVQGEGLESAIITVITK</sequence>
<dbReference type="InterPro" id="IPR008964">
    <property type="entry name" value="Invasin/intimin_cell_adhesion"/>
</dbReference>
<dbReference type="PANTHER" id="PTHR42732:SF1">
    <property type="entry name" value="BETA-MANNOSIDASE"/>
    <property type="match status" value="1"/>
</dbReference>
<dbReference type="Pfam" id="PF18565">
    <property type="entry name" value="Glyco_hydro2_C5"/>
    <property type="match status" value="1"/>
</dbReference>
<name>A0A1J7IBV7_9PEZI</name>
<gene>
    <name evidence="5" type="ORF">CONLIGDRAFT_648020</name>
</gene>
<evidence type="ECO:0000313" key="6">
    <source>
        <dbReference type="Proteomes" id="UP000182658"/>
    </source>
</evidence>
<proteinExistence type="inferred from homology"/>
<evidence type="ECO:0000256" key="3">
    <source>
        <dbReference type="ARBA" id="ARBA00023295"/>
    </source>
</evidence>